<dbReference type="Pfam" id="PF14348">
    <property type="entry name" value="DtrJ-like"/>
    <property type="match status" value="1"/>
</dbReference>
<keyword evidence="1" id="KW-1133">Transmembrane helix</keyword>
<protein>
    <submittedName>
        <fullName evidence="2">TIGR03747 family integrating conjugative element membrane protein</fullName>
    </submittedName>
</protein>
<dbReference type="InterPro" id="IPR022266">
    <property type="entry name" value="DtrJ-like"/>
</dbReference>
<sequence>MEKEESRPSQNTTPPKRTGLLWLLFWRFPWHIAGILLASLLLSLTVEYAGLMLWWPEQGAQHARAMMGTELRFLSSDFTGSLVMSQPSVTVMSWVCEGYRWFTENIVLSDTTSTAPGHVNLFTPAVAASGVWLGAQFEVFLEATLYITVVFVVRVSILLLSVPLYVMAATVAVVEGLSLRDLRRYGAGYESSFLYHHARRLIKPSLVYPVMGYLSWPVVAYPNAFLLPSALLFGVVLMVQASTFKKYL</sequence>
<comment type="caution">
    <text evidence="2">The sequence shown here is derived from an EMBL/GenBank/DDBJ whole genome shotgun (WGS) entry which is preliminary data.</text>
</comment>
<dbReference type="Proteomes" id="UP000839885">
    <property type="component" value="Unassembled WGS sequence"/>
</dbReference>
<keyword evidence="1" id="KW-0812">Transmembrane</keyword>
<dbReference type="EMBL" id="AAGVNP010000069">
    <property type="protein sequence ID" value="EBS4547002.1"/>
    <property type="molecule type" value="Genomic_DNA"/>
</dbReference>
<name>A0A5U9VMI1_SALNE</name>
<keyword evidence="1" id="KW-0472">Membrane</keyword>
<evidence type="ECO:0000256" key="1">
    <source>
        <dbReference type="SAM" id="Phobius"/>
    </source>
</evidence>
<feature type="transmembrane region" description="Helical" evidence="1">
    <location>
        <begin position="145"/>
        <end position="174"/>
    </location>
</feature>
<accession>A0A5U9VMI1</accession>
<proteinExistence type="predicted"/>
<reference evidence="2" key="1">
    <citation type="submission" date="2018-06" db="EMBL/GenBank/DDBJ databases">
        <authorList>
            <person name="Ashton P.M."/>
            <person name="Dallman T."/>
            <person name="Nair S."/>
            <person name="De Pinna E."/>
            <person name="Peters T."/>
            <person name="Grant K."/>
        </authorList>
    </citation>
    <scope>NUCLEOTIDE SEQUENCE [LARGE SCALE GENOMIC DNA]</scope>
    <source>
        <strain evidence="2">160804</strain>
    </source>
</reference>
<evidence type="ECO:0000313" key="2">
    <source>
        <dbReference type="EMBL" id="EBS4547002.1"/>
    </source>
</evidence>
<dbReference type="NCBIfam" id="TIGR03747">
    <property type="entry name" value="conj_TIGR03747"/>
    <property type="match status" value="1"/>
</dbReference>
<feature type="transmembrane region" description="Helical" evidence="1">
    <location>
        <begin position="225"/>
        <end position="244"/>
    </location>
</feature>
<organism evidence="2">
    <name type="scientific">Salmonella newport</name>
    <dbReference type="NCBI Taxonomy" id="108619"/>
    <lineage>
        <taxon>Bacteria</taxon>
        <taxon>Pseudomonadati</taxon>
        <taxon>Pseudomonadota</taxon>
        <taxon>Gammaproteobacteria</taxon>
        <taxon>Enterobacterales</taxon>
        <taxon>Enterobacteriaceae</taxon>
        <taxon>Salmonella</taxon>
    </lineage>
</organism>
<gene>
    <name evidence="2" type="ORF">DQK32_13995</name>
</gene>
<dbReference type="AlphaFoldDB" id="A0A5U9VMI1"/>
<feature type="transmembrane region" description="Helical" evidence="1">
    <location>
        <begin position="20"/>
        <end position="46"/>
    </location>
</feature>